<evidence type="ECO:0000313" key="2">
    <source>
        <dbReference type="Proteomes" id="UP000054630"/>
    </source>
</evidence>
<dbReference type="Proteomes" id="UP000054630">
    <property type="component" value="Unassembled WGS sequence"/>
</dbReference>
<gene>
    <name evidence="1" type="ORF">T07_2040</name>
</gene>
<protein>
    <recommendedName>
        <fullName evidence="3">Peptidase aspartic putative domain-containing protein</fullName>
    </recommendedName>
</protein>
<proteinExistence type="predicted"/>
<organism evidence="1 2">
    <name type="scientific">Trichinella nelsoni</name>
    <dbReference type="NCBI Taxonomy" id="6336"/>
    <lineage>
        <taxon>Eukaryota</taxon>
        <taxon>Metazoa</taxon>
        <taxon>Ecdysozoa</taxon>
        <taxon>Nematoda</taxon>
        <taxon>Enoplea</taxon>
        <taxon>Dorylaimia</taxon>
        <taxon>Trichinellida</taxon>
        <taxon>Trichinellidae</taxon>
        <taxon>Trichinella</taxon>
    </lineage>
</organism>
<dbReference type="AlphaFoldDB" id="A0A0V0RNQ3"/>
<reference evidence="1 2" key="1">
    <citation type="submission" date="2015-01" db="EMBL/GenBank/DDBJ databases">
        <title>Evolution of Trichinella species and genotypes.</title>
        <authorList>
            <person name="Korhonen P.K."/>
            <person name="Edoardo P."/>
            <person name="Giuseppe L.R."/>
            <person name="Gasser R.B."/>
        </authorList>
    </citation>
    <scope>NUCLEOTIDE SEQUENCE [LARGE SCALE GENOMIC DNA]</scope>
    <source>
        <strain evidence="1">ISS37</strain>
    </source>
</reference>
<keyword evidence="2" id="KW-1185">Reference proteome</keyword>
<evidence type="ECO:0008006" key="3">
    <source>
        <dbReference type="Google" id="ProtNLM"/>
    </source>
</evidence>
<dbReference type="EMBL" id="JYDL01000119">
    <property type="protein sequence ID" value="KRX15944.1"/>
    <property type="molecule type" value="Genomic_DNA"/>
</dbReference>
<name>A0A0V0RNQ3_9BILA</name>
<accession>A0A0V0RNQ3</accession>
<dbReference type="STRING" id="6336.A0A0V0RNQ3"/>
<comment type="caution">
    <text evidence="1">The sequence shown here is derived from an EMBL/GenBank/DDBJ whole genome shotgun (WGS) entry which is preliminary data.</text>
</comment>
<sequence>MGGGVWSTAYWTPEPSDLWCDKTSSSWQLSPVNGGHAEERYELETMTTPVPCTYLCQTPVSPKNWPYLQNLNLTKEVRELTLVHVIIGLDRYFRFLGKQVIRCGDDDPVAVETRLGWVICGPAALSRERKCRVHCIITDDRLNAVLWKFWELEAIGIHSLETES</sequence>
<dbReference type="OrthoDB" id="5920525at2759"/>
<evidence type="ECO:0000313" key="1">
    <source>
        <dbReference type="EMBL" id="KRX15944.1"/>
    </source>
</evidence>